<gene>
    <name evidence="1" type="ORF">T12_11715</name>
</gene>
<sequence length="109" mass="11850">MPLSLATSGFIDAVKGNMAKLGVKVRIIEASVKIRNHVDRHHKALPPVDAAQFGDVRIHFSSGFIDAVKGNMAKLGVKVRIIEASVKIRNHVDRHHKALPPVDAAQFGD</sequence>
<dbReference type="Proteomes" id="UP000054783">
    <property type="component" value="Unassembled WGS sequence"/>
</dbReference>
<proteinExistence type="predicted"/>
<keyword evidence="2" id="KW-1185">Reference proteome</keyword>
<evidence type="ECO:0000313" key="1">
    <source>
        <dbReference type="EMBL" id="KRY06006.1"/>
    </source>
</evidence>
<dbReference type="AlphaFoldDB" id="A0A0V0Z0P5"/>
<accession>A0A0V0Z0P5</accession>
<feature type="non-terminal residue" evidence="1">
    <location>
        <position position="109"/>
    </location>
</feature>
<name>A0A0V0Z0P5_9BILA</name>
<organism evidence="1 2">
    <name type="scientific">Trichinella patagoniensis</name>
    <dbReference type="NCBI Taxonomy" id="990121"/>
    <lineage>
        <taxon>Eukaryota</taxon>
        <taxon>Metazoa</taxon>
        <taxon>Ecdysozoa</taxon>
        <taxon>Nematoda</taxon>
        <taxon>Enoplea</taxon>
        <taxon>Dorylaimia</taxon>
        <taxon>Trichinellida</taxon>
        <taxon>Trichinellidae</taxon>
        <taxon>Trichinella</taxon>
    </lineage>
</organism>
<dbReference type="EMBL" id="JYDQ01000993">
    <property type="protein sequence ID" value="KRY06006.1"/>
    <property type="molecule type" value="Genomic_DNA"/>
</dbReference>
<evidence type="ECO:0000313" key="2">
    <source>
        <dbReference type="Proteomes" id="UP000054783"/>
    </source>
</evidence>
<comment type="caution">
    <text evidence="1">The sequence shown here is derived from an EMBL/GenBank/DDBJ whole genome shotgun (WGS) entry which is preliminary data.</text>
</comment>
<reference evidence="1 2" key="1">
    <citation type="submission" date="2015-01" db="EMBL/GenBank/DDBJ databases">
        <title>Evolution of Trichinella species and genotypes.</title>
        <authorList>
            <person name="Korhonen P.K."/>
            <person name="Edoardo P."/>
            <person name="Giuseppe L.R."/>
            <person name="Gasser R.B."/>
        </authorList>
    </citation>
    <scope>NUCLEOTIDE SEQUENCE [LARGE SCALE GENOMIC DNA]</scope>
    <source>
        <strain evidence="1">ISS2496</strain>
    </source>
</reference>
<protein>
    <submittedName>
        <fullName evidence="1">Uncharacterized protein</fullName>
    </submittedName>
</protein>